<keyword evidence="3" id="KW-1185">Reference proteome</keyword>
<evidence type="ECO:0000256" key="1">
    <source>
        <dbReference type="SAM" id="MobiDB-lite"/>
    </source>
</evidence>
<sequence>MDPSDLPSTSAASAPADAMADDAISVSSRAMDEQNLPCSSYKALQKAHELAARYANSDDPQLVDFLIESQAFIKRSALLKAPYLSDRHIEERRARSLAHLPLEIINDIVNQSQLASDDFANILKIPGPFRSFARTRKEVISVNQTGAFPSSTMQSERRPFQISSLQQLQGIRIHFFQFLQGGHENLFQNPNFNTILQTHRLTLYGWYDHMYIEIPNRSQRRPIEYLNRVFENSPNFIPARCITVNLSDNERNSPDLEQTYRMCPNFKEFLKRAVTLERKERLKFNYNGNDSKFYRGNDSKDLSDAVASGFAQERLDRVYYMGTFNQAQVKTLLDRSDDFIPKYDIAEFKTKVSFEEKFPDFLKTEFELTEEKTSTYIYESKLLKSHYYIHIYRHKHLLTVTVVKTPVVESLSDNAIQEAERSDEKKDEPTTSKRKKPSILTQLAKRFK</sequence>
<reference evidence="2 3" key="2">
    <citation type="journal article" date="2019" name="G3 (Bethesda)">
        <title>Hybrid Assembly of the Genome of the Entomopathogenic Nematode Steinernema carpocapsae Identifies the X-Chromosome.</title>
        <authorList>
            <person name="Serra L."/>
            <person name="Macchietto M."/>
            <person name="Macias-Munoz A."/>
            <person name="McGill C.J."/>
            <person name="Rodriguez I.M."/>
            <person name="Rodriguez B."/>
            <person name="Murad R."/>
            <person name="Mortazavi A."/>
        </authorList>
    </citation>
    <scope>NUCLEOTIDE SEQUENCE [LARGE SCALE GENOMIC DNA]</scope>
    <source>
        <strain evidence="2 3">ALL</strain>
    </source>
</reference>
<evidence type="ECO:0000313" key="2">
    <source>
        <dbReference type="EMBL" id="TKR63182.1"/>
    </source>
</evidence>
<accession>A0A4U5M3A7</accession>
<comment type="caution">
    <text evidence="2">The sequence shown here is derived from an EMBL/GenBank/DDBJ whole genome shotgun (WGS) entry which is preliminary data.</text>
</comment>
<proteinExistence type="predicted"/>
<evidence type="ECO:0000313" key="3">
    <source>
        <dbReference type="Proteomes" id="UP000298663"/>
    </source>
</evidence>
<reference evidence="2 3" key="1">
    <citation type="journal article" date="2015" name="Genome Biol.">
        <title>Comparative genomics of Steinernema reveals deeply conserved gene regulatory networks.</title>
        <authorList>
            <person name="Dillman A.R."/>
            <person name="Macchietto M."/>
            <person name="Porter C.F."/>
            <person name="Rogers A."/>
            <person name="Williams B."/>
            <person name="Antoshechkin I."/>
            <person name="Lee M.M."/>
            <person name="Goodwin Z."/>
            <person name="Lu X."/>
            <person name="Lewis E.E."/>
            <person name="Goodrich-Blair H."/>
            <person name="Stock S.P."/>
            <person name="Adams B.J."/>
            <person name="Sternberg P.W."/>
            <person name="Mortazavi A."/>
        </authorList>
    </citation>
    <scope>NUCLEOTIDE SEQUENCE [LARGE SCALE GENOMIC DNA]</scope>
    <source>
        <strain evidence="2 3">ALL</strain>
    </source>
</reference>
<dbReference type="Proteomes" id="UP000298663">
    <property type="component" value="Unassembled WGS sequence"/>
</dbReference>
<gene>
    <name evidence="2" type="ORF">L596_027044</name>
</gene>
<name>A0A4U5M3A7_STECR</name>
<dbReference type="AlphaFoldDB" id="A0A4U5M3A7"/>
<organism evidence="2 3">
    <name type="scientific">Steinernema carpocapsae</name>
    <name type="common">Entomopathogenic nematode</name>
    <dbReference type="NCBI Taxonomy" id="34508"/>
    <lineage>
        <taxon>Eukaryota</taxon>
        <taxon>Metazoa</taxon>
        <taxon>Ecdysozoa</taxon>
        <taxon>Nematoda</taxon>
        <taxon>Chromadorea</taxon>
        <taxon>Rhabditida</taxon>
        <taxon>Tylenchina</taxon>
        <taxon>Panagrolaimomorpha</taxon>
        <taxon>Strongyloidoidea</taxon>
        <taxon>Steinernematidae</taxon>
        <taxon>Steinernema</taxon>
    </lineage>
</organism>
<dbReference type="EMBL" id="AZBU02000010">
    <property type="protein sequence ID" value="TKR63182.1"/>
    <property type="molecule type" value="Genomic_DNA"/>
</dbReference>
<feature type="compositionally biased region" description="Basic and acidic residues" evidence="1">
    <location>
        <begin position="418"/>
        <end position="431"/>
    </location>
</feature>
<protein>
    <submittedName>
        <fullName evidence="2">Uncharacterized protein</fullName>
    </submittedName>
</protein>
<feature type="region of interest" description="Disordered" evidence="1">
    <location>
        <begin position="414"/>
        <end position="448"/>
    </location>
</feature>